<sequence>MSITMSGFTTTTNIDSLTISISNISNKKDLVINNPFGQYYDSISAIYPELPYNQYFTNIISGSNKVTNISVTIEWFNQTKSIQFANQNLIMNPSTLKYTIEMTSYNFKSQLNTLQLVMSTLLESSKTKDICSSKQFVYGRFIKRALIDNNAKSIENVLLDSTFNPIESSYQSQSFIGIEIPNFKKSAKIDPDFSVLLSASTEDNNSICSKSNSSLSGTKIAGIVVGCTAFVAVVLISTIYIIRKKKQNSKFINNMNSNINNRKFGF</sequence>
<dbReference type="EMBL" id="AAFI02000005">
    <property type="protein sequence ID" value="EAL72849.1"/>
    <property type="molecule type" value="Genomic_DNA"/>
</dbReference>
<dbReference type="Pfam" id="PF22933">
    <property type="entry name" value="ComC_SSD"/>
    <property type="match status" value="1"/>
</dbReference>
<dbReference type="PANTHER" id="PTHR31378">
    <property type="entry name" value="EGF-LIKE DOMAIN-CONTAINING PROTEIN-RELATED-RELATED"/>
    <property type="match status" value="1"/>
</dbReference>
<dbReference type="Proteomes" id="UP000002195">
    <property type="component" value="Unassembled WGS sequence"/>
</dbReference>
<feature type="transmembrane region" description="Helical" evidence="1">
    <location>
        <begin position="220"/>
        <end position="242"/>
    </location>
</feature>
<dbReference type="InterPro" id="IPR054484">
    <property type="entry name" value="ComC_SSD"/>
</dbReference>
<reference evidence="3 4" key="1">
    <citation type="journal article" date="2005" name="Nature">
        <title>The genome of the social amoeba Dictyostelium discoideum.</title>
        <authorList>
            <consortium name="The Dictyostelium discoideum Sequencing Consortium"/>
            <person name="Eichinger L."/>
            <person name="Pachebat J.A."/>
            <person name="Glockner G."/>
            <person name="Rajandream M.A."/>
            <person name="Sucgang R."/>
            <person name="Berriman M."/>
            <person name="Song J."/>
            <person name="Olsen R."/>
            <person name="Szafranski K."/>
            <person name="Xu Q."/>
            <person name="Tunggal B."/>
            <person name="Kummerfeld S."/>
            <person name="Madera M."/>
            <person name="Konfortov B.A."/>
            <person name="Rivero F."/>
            <person name="Bankier A.T."/>
            <person name="Lehmann R."/>
            <person name="Hamlin N."/>
            <person name="Davies R."/>
            <person name="Gaudet P."/>
            <person name="Fey P."/>
            <person name="Pilcher K."/>
            <person name="Chen G."/>
            <person name="Saunders D."/>
            <person name="Sodergren E."/>
            <person name="Davis P."/>
            <person name="Kerhornou A."/>
            <person name="Nie X."/>
            <person name="Hall N."/>
            <person name="Anjard C."/>
            <person name="Hemphill L."/>
            <person name="Bason N."/>
            <person name="Farbrother P."/>
            <person name="Desany B."/>
            <person name="Just E."/>
            <person name="Morio T."/>
            <person name="Rost R."/>
            <person name="Churcher C."/>
            <person name="Cooper J."/>
            <person name="Haydock S."/>
            <person name="van Driessche N."/>
            <person name="Cronin A."/>
            <person name="Goodhead I."/>
            <person name="Muzny D."/>
            <person name="Mourier T."/>
            <person name="Pain A."/>
            <person name="Lu M."/>
            <person name="Harper D."/>
            <person name="Lindsay R."/>
            <person name="Hauser H."/>
            <person name="James K."/>
            <person name="Quiles M."/>
            <person name="Madan Babu M."/>
            <person name="Saito T."/>
            <person name="Buchrieser C."/>
            <person name="Wardroper A."/>
            <person name="Felder M."/>
            <person name="Thangavelu M."/>
            <person name="Johnson D."/>
            <person name="Knights A."/>
            <person name="Loulseged H."/>
            <person name="Mungall K."/>
            <person name="Oliver K."/>
            <person name="Price C."/>
            <person name="Quail M.A."/>
            <person name="Urushihara H."/>
            <person name="Hernandez J."/>
            <person name="Rabbinowitsch E."/>
            <person name="Steffen D."/>
            <person name="Sanders M."/>
            <person name="Ma J."/>
            <person name="Kohara Y."/>
            <person name="Sharp S."/>
            <person name="Simmonds M."/>
            <person name="Spiegler S."/>
            <person name="Tivey A."/>
            <person name="Sugano S."/>
            <person name="White B."/>
            <person name="Walker D."/>
            <person name="Woodward J."/>
            <person name="Winckler T."/>
            <person name="Tanaka Y."/>
            <person name="Shaulsky G."/>
            <person name="Schleicher M."/>
            <person name="Weinstock G."/>
            <person name="Rosenthal A."/>
            <person name="Cox E.C."/>
            <person name="Chisholm R.L."/>
            <person name="Gibbs R."/>
            <person name="Loomis W.F."/>
            <person name="Platzer M."/>
            <person name="Kay R.R."/>
            <person name="Williams J."/>
            <person name="Dear P.H."/>
            <person name="Noegel A.A."/>
            <person name="Barrell B."/>
            <person name="Kuspa A."/>
        </authorList>
    </citation>
    <scope>NUCLEOTIDE SEQUENCE [LARGE SCALE GENOMIC DNA]</scope>
    <source>
        <strain evidence="3 4">AX4</strain>
    </source>
</reference>
<dbReference type="GeneID" id="8617362"/>
<gene>
    <name evidence="3" type="ORF">DDB_G0270998</name>
</gene>
<name>Q55CS6_DICDI</name>
<evidence type="ECO:0000256" key="1">
    <source>
        <dbReference type="SAM" id="Phobius"/>
    </source>
</evidence>
<keyword evidence="1" id="KW-0472">Membrane</keyword>
<dbReference type="HOGENOM" id="CLU_1047420_0_0_1"/>
<dbReference type="AlphaFoldDB" id="Q55CS6"/>
<keyword evidence="1" id="KW-1133">Transmembrane helix</keyword>
<accession>Q55CS6</accession>
<dbReference type="FunCoup" id="Q55CS6">
    <property type="interactions" value="4"/>
</dbReference>
<evidence type="ECO:0000313" key="4">
    <source>
        <dbReference type="Proteomes" id="UP000002195"/>
    </source>
</evidence>
<dbReference type="VEuPathDB" id="AmoebaDB:DDB_G0270998"/>
<keyword evidence="1" id="KW-0812">Transmembrane</keyword>
<evidence type="ECO:0000259" key="2">
    <source>
        <dbReference type="Pfam" id="PF22933"/>
    </source>
</evidence>
<dbReference type="PANTHER" id="PTHR31378:SF29">
    <property type="entry name" value="EGF-LIKE DOMAIN-CONTAINING PROTEIN-RELATED"/>
    <property type="match status" value="1"/>
</dbReference>
<protein>
    <recommendedName>
        <fullName evidence="2">ComC supersandwich domain-containing protein</fullName>
    </recommendedName>
</protein>
<dbReference type="RefSeq" id="XP_646405.1">
    <property type="nucleotide sequence ID" value="XM_641313.1"/>
</dbReference>
<keyword evidence="4" id="KW-1185">Reference proteome</keyword>
<organism evidence="3 4">
    <name type="scientific">Dictyostelium discoideum</name>
    <name type="common">Social amoeba</name>
    <dbReference type="NCBI Taxonomy" id="44689"/>
    <lineage>
        <taxon>Eukaryota</taxon>
        <taxon>Amoebozoa</taxon>
        <taxon>Evosea</taxon>
        <taxon>Eumycetozoa</taxon>
        <taxon>Dictyostelia</taxon>
        <taxon>Dictyosteliales</taxon>
        <taxon>Dictyosteliaceae</taxon>
        <taxon>Dictyostelium</taxon>
    </lineage>
</organism>
<dbReference type="KEGG" id="ddi:DDB_G0270998"/>
<dbReference type="PaxDb" id="44689-DDB0216726"/>
<proteinExistence type="predicted"/>
<dbReference type="CDD" id="cd12087">
    <property type="entry name" value="TM_EGFR-like"/>
    <property type="match status" value="1"/>
</dbReference>
<feature type="domain" description="ComC supersandwich" evidence="2">
    <location>
        <begin position="62"/>
        <end position="196"/>
    </location>
</feature>
<dbReference type="OMA" id="CSAREFG"/>
<comment type="caution">
    <text evidence="3">The sequence shown here is derived from an EMBL/GenBank/DDBJ whole genome shotgun (WGS) entry which is preliminary data.</text>
</comment>
<evidence type="ECO:0000313" key="3">
    <source>
        <dbReference type="EMBL" id="EAL72849.1"/>
    </source>
</evidence>
<dbReference type="InParanoid" id="Q55CS6"/>